<dbReference type="Proteomes" id="UP000823399">
    <property type="component" value="Unassembled WGS sequence"/>
</dbReference>
<dbReference type="InterPro" id="IPR015943">
    <property type="entry name" value="WD40/YVTN_repeat-like_dom_sf"/>
</dbReference>
<dbReference type="AlphaFoldDB" id="A0A9P7F9D4"/>
<reference evidence="3" key="1">
    <citation type="journal article" date="2020" name="New Phytol.">
        <title>Comparative genomics reveals dynamic genome evolution in host specialist ectomycorrhizal fungi.</title>
        <authorList>
            <person name="Lofgren L.A."/>
            <person name="Nguyen N.H."/>
            <person name="Vilgalys R."/>
            <person name="Ruytinx J."/>
            <person name="Liao H.L."/>
            <person name="Branco S."/>
            <person name="Kuo A."/>
            <person name="LaButti K."/>
            <person name="Lipzen A."/>
            <person name="Andreopoulos W."/>
            <person name="Pangilinan J."/>
            <person name="Riley R."/>
            <person name="Hundley H."/>
            <person name="Na H."/>
            <person name="Barry K."/>
            <person name="Grigoriev I.V."/>
            <person name="Stajich J.E."/>
            <person name="Kennedy P.G."/>
        </authorList>
    </citation>
    <scope>NUCLEOTIDE SEQUENCE</scope>
    <source>
        <strain evidence="3">FC423</strain>
    </source>
</reference>
<accession>A0A9P7F9D4</accession>
<evidence type="ECO:0000256" key="1">
    <source>
        <dbReference type="PROSITE-ProRule" id="PRU00221"/>
    </source>
</evidence>
<dbReference type="Gene3D" id="2.130.10.10">
    <property type="entry name" value="YVTN repeat-like/Quinoprotein amine dehydrogenase"/>
    <property type="match status" value="1"/>
</dbReference>
<evidence type="ECO:0000256" key="2">
    <source>
        <dbReference type="SAM" id="MobiDB-lite"/>
    </source>
</evidence>
<feature type="region of interest" description="Disordered" evidence="2">
    <location>
        <begin position="198"/>
        <end position="235"/>
    </location>
</feature>
<gene>
    <name evidence="3" type="ORF">F5147DRAFT_773010</name>
</gene>
<organism evidence="3 4">
    <name type="scientific">Suillus discolor</name>
    <dbReference type="NCBI Taxonomy" id="1912936"/>
    <lineage>
        <taxon>Eukaryota</taxon>
        <taxon>Fungi</taxon>
        <taxon>Dikarya</taxon>
        <taxon>Basidiomycota</taxon>
        <taxon>Agaricomycotina</taxon>
        <taxon>Agaricomycetes</taxon>
        <taxon>Agaricomycetidae</taxon>
        <taxon>Boletales</taxon>
        <taxon>Suillineae</taxon>
        <taxon>Suillaceae</taxon>
        <taxon>Suillus</taxon>
    </lineage>
</organism>
<name>A0A9P7F9D4_9AGAM</name>
<dbReference type="InterPro" id="IPR011047">
    <property type="entry name" value="Quinoprotein_ADH-like_sf"/>
</dbReference>
<dbReference type="GeneID" id="64703667"/>
<dbReference type="EMBL" id="JABBWM010000023">
    <property type="protein sequence ID" value="KAG2109725.1"/>
    <property type="molecule type" value="Genomic_DNA"/>
</dbReference>
<comment type="caution">
    <text evidence="3">The sequence shown here is derived from an EMBL/GenBank/DDBJ whole genome shotgun (WGS) entry which is preliminary data.</text>
</comment>
<dbReference type="OrthoDB" id="10261556at2759"/>
<keyword evidence="4" id="KW-1185">Reference proteome</keyword>
<dbReference type="SUPFAM" id="SSF50998">
    <property type="entry name" value="Quinoprotein alcohol dehydrogenase-like"/>
    <property type="match status" value="1"/>
</dbReference>
<feature type="repeat" description="WD" evidence="1">
    <location>
        <begin position="36"/>
        <end position="61"/>
    </location>
</feature>
<feature type="compositionally biased region" description="Basic and acidic residues" evidence="2">
    <location>
        <begin position="213"/>
        <end position="235"/>
    </location>
</feature>
<protein>
    <submittedName>
        <fullName evidence="3">Uncharacterized protein</fullName>
    </submittedName>
</protein>
<keyword evidence="1" id="KW-0853">WD repeat</keyword>
<evidence type="ECO:0000313" key="3">
    <source>
        <dbReference type="EMBL" id="KAG2109725.1"/>
    </source>
</evidence>
<dbReference type="InterPro" id="IPR001680">
    <property type="entry name" value="WD40_rpt"/>
</dbReference>
<dbReference type="RefSeq" id="XP_041293670.1">
    <property type="nucleotide sequence ID" value="XM_041441408.1"/>
</dbReference>
<proteinExistence type="predicted"/>
<dbReference type="PROSITE" id="PS50082">
    <property type="entry name" value="WD_REPEATS_2"/>
    <property type="match status" value="1"/>
</dbReference>
<sequence>MTYTHFRPCQQGYVAGAPAGLENRPLKRARSKDNGGQWVAVGGADRMVCVWDVESGRALYKYQNTGTSRQTFSKLVHIKGRIKAIQEHLTHFNPISEPALAPSISILVPSVPTEFKGLLGPEDIETPYYAEVVSVLKSVFGLTSFRQNQLEAINVLRTCSSVGSKGLGFSSCAAPLTRVCAPNFRGLLDDVRRLSDESGVQCPMHGNSGGRSGTRDKTNPDDVRTRKETTEDYQR</sequence>
<evidence type="ECO:0000313" key="4">
    <source>
        <dbReference type="Proteomes" id="UP000823399"/>
    </source>
</evidence>